<proteinExistence type="predicted"/>
<evidence type="ECO:0000313" key="6">
    <source>
        <dbReference type="Proteomes" id="UP000663903"/>
    </source>
</evidence>
<feature type="chain" id="PRO_5037629789" evidence="3">
    <location>
        <begin position="33"/>
        <end position="1200"/>
    </location>
</feature>
<dbReference type="RefSeq" id="WP_208010169.1">
    <property type="nucleotide sequence ID" value="NZ_CP071796.1"/>
</dbReference>
<evidence type="ECO:0000313" key="5">
    <source>
        <dbReference type="EMBL" id="QTD46270.1"/>
    </source>
</evidence>
<dbReference type="KEGG" id="otd:J1M35_05045"/>
<evidence type="ECO:0000259" key="4">
    <source>
        <dbReference type="Pfam" id="PF05567"/>
    </source>
</evidence>
<dbReference type="EMBL" id="CP071796">
    <property type="protein sequence ID" value="QTD46270.1"/>
    <property type="molecule type" value="Genomic_DNA"/>
</dbReference>
<dbReference type="InterPro" id="IPR008707">
    <property type="entry name" value="B-propeller_PilY1"/>
</dbReference>
<keyword evidence="3" id="KW-0732">Signal</keyword>
<keyword evidence="2" id="KW-0106">Calcium</keyword>
<dbReference type="AlphaFoldDB" id="A0A975CHG2"/>
<evidence type="ECO:0000256" key="3">
    <source>
        <dbReference type="SAM" id="SignalP"/>
    </source>
</evidence>
<evidence type="ECO:0000256" key="1">
    <source>
        <dbReference type="ARBA" id="ARBA00022723"/>
    </source>
</evidence>
<sequence>MKRKSPFFPPKRPLTSIAIAVFLMCALSAANAVVIEDKLTGKSSSYKWVPVNGACLTAGDGSVKSSIPGCVGLPYYTSRNSFLVGGHYGRLGSYSGYEATPDPDGKGALRLTNGDISRDGTNGNNQTGAVVSDFTFPTNEGINVTFTTVTYGGNNYQGKGADGISFMLLDAAKSPSVDASILGAFGGSLAYSCANGKSIANGARGGYLAIGADEFGNFSGGAITPAREAGRYCPDGYWETGMGGSYDCINRNNYYSGKVWSPARKLSFQDNTNTGAGFVANMLVVRGAGETNATELQHKYGGDNFSQDEVRAACKNGEIRGNSDFLNYKFLESASLGTVANQQAVTSPRRAGAVPITYEINLTTGGKLDVRYKYGSGGTVQSLISGKDIQKDYGNPAMPAEFRFAFGAATGGGSNVHEITCFKARPTSGNMASAAANVPGSQPLRSGTSQVYATGSTPSQHWGQLLSSDLLVSYADPSNPVFSIASKANWDANCALTGTPLWAAIGDDKVTKGTCAATGKALEPAPASSARQLITWDGAKGVKLAFADSTKALRDEDRVNFLRGDRSKEDGIKLRKRVGLLGDISNASPLWVSAPDAPYKGEFKDKLYPKKTPAENTKDDEKAPFAYDKFLADNAARGHVVFQGANDGFIHAFRAGKYKANPSNPLKPEFDTEQNDGQELFAYMPSSVLATIAGHADNKQSTQIPFVDFTHPRYGQAYFIDATPTSNDLYYAGKWHTWLAGGLGAGSNYGGAVAGNNDDNGGRADAKGAAGALYVLDVTDPRKFQEAEAESLVIGDWNAKTLPACAGISPGSRRSAAKCAENLGNVHGTPVIRRLHDGNWAVIFGNGLHSESGAAGIFVMTVDNKTGAKSFRFIDTGDGTKEAKSGITHVTSADLDLDYITDYVYAGDINGKVWRFDLSSDDPANWRAKNIFTTTGGAEQPITSGIAVTQVRTAGATRVMYFFGTGQQFPATPTSGVSYKTNAEGAKQAFYGVWDWDIDKDKWKDSGGNKLYASLTSEEFGSGRQLQIQSLKKGAKKVNGAETLSGSQNDVCWIDTKNCSGGANNHYGWKIEFLQKDEQVLAAPSIGPGSAVVFNTFAPGATNDISCEVNPSAGFLIGVTGAEGAAPWRSYWDKDSKRGDSDIVVGMGLNTGGTPKFLSDGKGNHVVINQRTDQAKAEATRFIPLPEDMRGRRKTWKQLR</sequence>
<organism evidence="5 6">
    <name type="scientific">Ottowia testudinis</name>
    <dbReference type="NCBI Taxonomy" id="2816950"/>
    <lineage>
        <taxon>Bacteria</taxon>
        <taxon>Pseudomonadati</taxon>
        <taxon>Pseudomonadota</taxon>
        <taxon>Betaproteobacteria</taxon>
        <taxon>Burkholderiales</taxon>
        <taxon>Comamonadaceae</taxon>
        <taxon>Ottowia</taxon>
    </lineage>
</organism>
<reference evidence="5" key="1">
    <citation type="submission" date="2021-03" db="EMBL/GenBank/DDBJ databases">
        <title>Ottowia sp. 27C isolated from the cloaca of a Giant Asian pond turtle (Heosemys grandis).</title>
        <authorList>
            <person name="Spergser J."/>
            <person name="Busse H.-J."/>
        </authorList>
    </citation>
    <scope>NUCLEOTIDE SEQUENCE</scope>
    <source>
        <strain evidence="5">27C</strain>
    </source>
</reference>
<dbReference type="SUPFAM" id="SSF49899">
    <property type="entry name" value="Concanavalin A-like lectins/glucanases"/>
    <property type="match status" value="1"/>
</dbReference>
<keyword evidence="6" id="KW-1185">Reference proteome</keyword>
<accession>A0A975CHG2</accession>
<dbReference type="Gene3D" id="2.60.120.200">
    <property type="match status" value="1"/>
</dbReference>
<dbReference type="Pfam" id="PF05567">
    <property type="entry name" value="T4P_PilY1"/>
    <property type="match status" value="1"/>
</dbReference>
<dbReference type="InterPro" id="IPR013320">
    <property type="entry name" value="ConA-like_dom_sf"/>
</dbReference>
<feature type="domain" description="PilY1 beta-propeller" evidence="4">
    <location>
        <begin position="811"/>
        <end position="998"/>
    </location>
</feature>
<name>A0A975CHG2_9BURK</name>
<protein>
    <submittedName>
        <fullName evidence="5">Pilus assembly protein PilY</fullName>
    </submittedName>
</protein>
<keyword evidence="1" id="KW-0479">Metal-binding</keyword>
<dbReference type="Proteomes" id="UP000663903">
    <property type="component" value="Chromosome"/>
</dbReference>
<gene>
    <name evidence="5" type="ORF">J1M35_05045</name>
</gene>
<feature type="signal peptide" evidence="3">
    <location>
        <begin position="1"/>
        <end position="32"/>
    </location>
</feature>
<evidence type="ECO:0000256" key="2">
    <source>
        <dbReference type="ARBA" id="ARBA00022837"/>
    </source>
</evidence>
<dbReference type="GO" id="GO:0046872">
    <property type="term" value="F:metal ion binding"/>
    <property type="evidence" value="ECO:0007669"/>
    <property type="project" value="UniProtKB-KW"/>
</dbReference>